<dbReference type="EMBL" id="LUGO01000035">
    <property type="protein sequence ID" value="OXS41059.1"/>
    <property type="molecule type" value="Genomic_DNA"/>
</dbReference>
<dbReference type="Proteomes" id="UP000215261">
    <property type="component" value="Unassembled WGS sequence"/>
</dbReference>
<evidence type="ECO:0000313" key="1">
    <source>
        <dbReference type="EMBL" id="OXS41059.1"/>
    </source>
</evidence>
<reference evidence="1 2" key="1">
    <citation type="submission" date="2016-03" db="EMBL/GenBank/DDBJ databases">
        <title>Sequencing of Lactobacillus Species from Commercial Turkeys.</title>
        <authorList>
            <person name="Johnson T.J."/>
            <person name="Youmans B.P."/>
            <person name="Case K.A."/>
        </authorList>
    </citation>
    <scope>NUCLEOTIDE SEQUENCE [LARGE SCALE GENOMIC DNA]</scope>
    <source>
        <strain evidence="1 2">UMNLA1</strain>
    </source>
</reference>
<protein>
    <submittedName>
        <fullName evidence="1">ABC transporter substrate-binding protein</fullName>
    </submittedName>
</protein>
<name>A0A231QP05_9LACO</name>
<proteinExistence type="predicted"/>
<sequence length="115" mass="12774">MPTRNNDTIFVKELISNINANLHVAQLARVVFLSENKSRANVQPLALNYSGSKRALLMNVPVGKASQQFIRVGSVVSVLFLDRALANWDGSNQDFTLSSKRMHDLNDAIITEVFT</sequence>
<dbReference type="Gene3D" id="2.40.50.230">
    <property type="entry name" value="Gp5 N-terminal domain"/>
    <property type="match status" value="1"/>
</dbReference>
<comment type="caution">
    <text evidence="1">The sequence shown here is derived from an EMBL/GenBank/DDBJ whole genome shotgun (WGS) entry which is preliminary data.</text>
</comment>
<accession>A0A231QP05</accession>
<dbReference type="RefSeq" id="WP_089144859.1">
    <property type="nucleotide sequence ID" value="NZ_CP049761.1"/>
</dbReference>
<organism evidence="1 2">
    <name type="scientific">Ligilactobacillus agilis</name>
    <dbReference type="NCBI Taxonomy" id="1601"/>
    <lineage>
        <taxon>Bacteria</taxon>
        <taxon>Bacillati</taxon>
        <taxon>Bacillota</taxon>
        <taxon>Bacilli</taxon>
        <taxon>Lactobacillales</taxon>
        <taxon>Lactobacillaceae</taxon>
        <taxon>Ligilactobacillus</taxon>
    </lineage>
</organism>
<dbReference type="InterPro" id="IPR037026">
    <property type="entry name" value="Vgr_OB-fold_dom_sf"/>
</dbReference>
<dbReference type="AlphaFoldDB" id="A0A231QP05"/>
<gene>
    <name evidence="1" type="ORF">AYP69_03570</name>
</gene>
<evidence type="ECO:0000313" key="2">
    <source>
        <dbReference type="Proteomes" id="UP000215261"/>
    </source>
</evidence>